<dbReference type="Pfam" id="PF02099">
    <property type="entry name" value="Josephin"/>
    <property type="match status" value="1"/>
</dbReference>
<dbReference type="InterPro" id="IPR040053">
    <property type="entry name" value="JOSD1/2"/>
</dbReference>
<dbReference type="PROSITE" id="PS50957">
    <property type="entry name" value="JOSEPHIN"/>
    <property type="match status" value="1"/>
</dbReference>
<organism evidence="8 9">
    <name type="scientific">Caenorhabditis angaria</name>
    <dbReference type="NCBI Taxonomy" id="860376"/>
    <lineage>
        <taxon>Eukaryota</taxon>
        <taxon>Metazoa</taxon>
        <taxon>Ecdysozoa</taxon>
        <taxon>Nematoda</taxon>
        <taxon>Chromadorea</taxon>
        <taxon>Rhabditida</taxon>
        <taxon>Rhabditina</taxon>
        <taxon>Rhabditomorpha</taxon>
        <taxon>Rhabditoidea</taxon>
        <taxon>Rhabditidae</taxon>
        <taxon>Peloderinae</taxon>
        <taxon>Caenorhabditis</taxon>
    </lineage>
</organism>
<evidence type="ECO:0000256" key="4">
    <source>
        <dbReference type="ARBA" id="ARBA00022786"/>
    </source>
</evidence>
<comment type="caution">
    <text evidence="8">The sequence shown here is derived from an EMBL/GenBank/DDBJ whole genome shotgun (WGS) entry which is preliminary data.</text>
</comment>
<evidence type="ECO:0000313" key="9">
    <source>
        <dbReference type="Proteomes" id="UP001152747"/>
    </source>
</evidence>
<keyword evidence="3" id="KW-0645">Protease</keyword>
<dbReference type="InterPro" id="IPR006155">
    <property type="entry name" value="Josephin"/>
</dbReference>
<evidence type="ECO:0000256" key="6">
    <source>
        <dbReference type="PROSITE-ProRule" id="PRU00331"/>
    </source>
</evidence>
<accession>A0A9P1NB47</accession>
<evidence type="ECO:0000259" key="7">
    <source>
        <dbReference type="PROSITE" id="PS50957"/>
    </source>
</evidence>
<keyword evidence="5 6" id="KW-0378">Hydrolase</keyword>
<gene>
    <name evidence="8" type="ORF">CAMP_LOCUS17599</name>
</gene>
<feature type="domain" description="Josephin" evidence="7">
    <location>
        <begin position="3"/>
        <end position="171"/>
    </location>
</feature>
<proteinExistence type="predicted"/>
<dbReference type="Proteomes" id="UP001152747">
    <property type="component" value="Unassembled WGS sequence"/>
</dbReference>
<evidence type="ECO:0000256" key="2">
    <source>
        <dbReference type="ARBA" id="ARBA00012759"/>
    </source>
</evidence>
<dbReference type="GO" id="GO:0016579">
    <property type="term" value="P:protein deubiquitination"/>
    <property type="evidence" value="ECO:0007669"/>
    <property type="project" value="InterPro"/>
</dbReference>
<keyword evidence="9" id="KW-1185">Reference proteome</keyword>
<evidence type="ECO:0000313" key="8">
    <source>
        <dbReference type="EMBL" id="CAI5454962.1"/>
    </source>
</evidence>
<dbReference type="EC" id="3.4.19.12" evidence="2"/>
<name>A0A9P1NB47_9PELO</name>
<dbReference type="EMBL" id="CANHGI010000006">
    <property type="protein sequence ID" value="CAI5454962.1"/>
    <property type="molecule type" value="Genomic_DNA"/>
</dbReference>
<protein>
    <recommendedName>
        <fullName evidence="2">ubiquitinyl hydrolase 1</fullName>
        <ecNumber evidence="2">3.4.19.12</ecNumber>
    </recommendedName>
</protein>
<dbReference type="GO" id="GO:0006508">
    <property type="term" value="P:proteolysis"/>
    <property type="evidence" value="ECO:0007669"/>
    <property type="project" value="UniProtKB-KW"/>
</dbReference>
<feature type="active site" evidence="6">
    <location>
        <position position="16"/>
    </location>
</feature>
<dbReference type="SMART" id="SM01246">
    <property type="entry name" value="Josephin"/>
    <property type="match status" value="1"/>
</dbReference>
<comment type="catalytic activity">
    <reaction evidence="1">
        <text>Thiol-dependent hydrolysis of ester, thioester, amide, peptide and isopeptide bonds formed by the C-terminal Gly of ubiquitin (a 76-residue protein attached to proteins as an intracellular targeting signal).</text>
        <dbReference type="EC" id="3.4.19.12"/>
    </reaction>
</comment>
<feature type="active site" evidence="6">
    <location>
        <position position="113"/>
    </location>
</feature>
<dbReference type="AlphaFoldDB" id="A0A9P1NB47"/>
<dbReference type="Gene3D" id="3.90.70.40">
    <property type="match status" value="1"/>
</dbReference>
<keyword evidence="4" id="KW-0833">Ubl conjugation pathway</keyword>
<dbReference type="PANTHER" id="PTHR13291">
    <property type="entry name" value="JOSEPHIN 1, 2"/>
    <property type="match status" value="1"/>
</dbReference>
<evidence type="ECO:0000256" key="3">
    <source>
        <dbReference type="ARBA" id="ARBA00022670"/>
    </source>
</evidence>
<evidence type="ECO:0000256" key="5">
    <source>
        <dbReference type="ARBA" id="ARBA00022801"/>
    </source>
</evidence>
<sequence>MNTSDLYHEKQKLQHCLIHTLNNILQKKEFNVEKVNEICYSYDSSRWFNAHKSWIGLGNYDANILMGALQLHDMKVIWFDKRTPVSNIQFLAVNAIVFNIPCRTYIPFMNGRHWFAVLQKDGKFYNLDSKLDAPEIVENVSEYTENYLKSQNVEIMFVIAADTPEEEVVKK</sequence>
<dbReference type="PANTHER" id="PTHR13291:SF0">
    <property type="entry name" value="JOSEPHIN-LIKE PROTEIN"/>
    <property type="match status" value="1"/>
</dbReference>
<evidence type="ECO:0000256" key="1">
    <source>
        <dbReference type="ARBA" id="ARBA00000707"/>
    </source>
</evidence>
<dbReference type="GO" id="GO:0004843">
    <property type="term" value="F:cysteine-type deubiquitinase activity"/>
    <property type="evidence" value="ECO:0007669"/>
    <property type="project" value="UniProtKB-EC"/>
</dbReference>
<feature type="active site" evidence="6">
    <location>
        <position position="128"/>
    </location>
</feature>
<dbReference type="OrthoDB" id="422700at2759"/>
<reference evidence="8" key="1">
    <citation type="submission" date="2022-11" db="EMBL/GenBank/DDBJ databases">
        <authorList>
            <person name="Kikuchi T."/>
        </authorList>
    </citation>
    <scope>NUCLEOTIDE SEQUENCE</scope>
    <source>
        <strain evidence="8">PS1010</strain>
    </source>
</reference>